<protein>
    <submittedName>
        <fullName evidence="1">Uncharacterized protein</fullName>
    </submittedName>
</protein>
<organism evidence="1 2">
    <name type="scientific">Mythimna loreyi</name>
    <dbReference type="NCBI Taxonomy" id="667449"/>
    <lineage>
        <taxon>Eukaryota</taxon>
        <taxon>Metazoa</taxon>
        <taxon>Ecdysozoa</taxon>
        <taxon>Arthropoda</taxon>
        <taxon>Hexapoda</taxon>
        <taxon>Insecta</taxon>
        <taxon>Pterygota</taxon>
        <taxon>Neoptera</taxon>
        <taxon>Endopterygota</taxon>
        <taxon>Lepidoptera</taxon>
        <taxon>Glossata</taxon>
        <taxon>Ditrysia</taxon>
        <taxon>Noctuoidea</taxon>
        <taxon>Noctuidae</taxon>
        <taxon>Noctuinae</taxon>
        <taxon>Hadenini</taxon>
        <taxon>Mythimna</taxon>
    </lineage>
</organism>
<comment type="caution">
    <text evidence="1">The sequence shown here is derived from an EMBL/GenBank/DDBJ whole genome shotgun (WGS) entry which is preliminary data.</text>
</comment>
<dbReference type="EMBL" id="CM056786">
    <property type="protein sequence ID" value="KAJ8729549.1"/>
    <property type="molecule type" value="Genomic_DNA"/>
</dbReference>
<evidence type="ECO:0000313" key="2">
    <source>
        <dbReference type="Proteomes" id="UP001231649"/>
    </source>
</evidence>
<gene>
    <name evidence="1" type="ORF">PYW08_001130</name>
</gene>
<name>A0ACC2R1X2_9NEOP</name>
<keyword evidence="2" id="KW-1185">Reference proteome</keyword>
<dbReference type="Proteomes" id="UP001231649">
    <property type="component" value="Chromosome 10"/>
</dbReference>
<reference evidence="1" key="1">
    <citation type="submission" date="2023-03" db="EMBL/GenBank/DDBJ databases">
        <title>Chromosome-level genomes of two armyworms, Mythimna separata and Mythimna loreyi, provide insights into the biosynthesis and reception of sex pheromones.</title>
        <authorList>
            <person name="Zhao H."/>
        </authorList>
    </citation>
    <scope>NUCLEOTIDE SEQUENCE</scope>
    <source>
        <strain evidence="1">BeijingLab</strain>
    </source>
</reference>
<evidence type="ECO:0000313" key="1">
    <source>
        <dbReference type="EMBL" id="KAJ8729549.1"/>
    </source>
</evidence>
<accession>A0ACC2R1X2</accession>
<sequence length="141" mass="15004">MGGINQIINIYSNINRMTDQQKGYGLGIILGIRLPCLRDARAGRGAALARAASAACTRTGGECCGHSHVRRVMRALAHAASAACTRTCGECCGHSHGRPVRRPASLGARAPASLSIRISPLHTYDEINLIKTLILFVLKTI</sequence>
<proteinExistence type="predicted"/>